<comment type="caution">
    <text evidence="1">The sequence shown here is derived from an EMBL/GenBank/DDBJ whole genome shotgun (WGS) entry which is preliminary data.</text>
</comment>
<dbReference type="Proteomes" id="UP001386955">
    <property type="component" value="Unassembled WGS sequence"/>
</dbReference>
<protein>
    <submittedName>
        <fullName evidence="1">Uncharacterized protein</fullName>
    </submittedName>
</protein>
<dbReference type="EMBL" id="JAYMYS010000004">
    <property type="protein sequence ID" value="KAK7396755.1"/>
    <property type="molecule type" value="Genomic_DNA"/>
</dbReference>
<proteinExistence type="predicted"/>
<keyword evidence="2" id="KW-1185">Reference proteome</keyword>
<name>A0AAN9SIE0_PSOTE</name>
<evidence type="ECO:0000313" key="2">
    <source>
        <dbReference type="Proteomes" id="UP001386955"/>
    </source>
</evidence>
<sequence length="66" mass="7200">MFASHCGAWDAIKKGNGEVLSFMFSFSLPSYSVPHFLCHLLSNGLPTLGLDLKISIKIMTSERTPG</sequence>
<dbReference type="AlphaFoldDB" id="A0AAN9SIE0"/>
<evidence type="ECO:0000313" key="1">
    <source>
        <dbReference type="EMBL" id="KAK7396755.1"/>
    </source>
</evidence>
<accession>A0AAN9SIE0</accession>
<reference evidence="1 2" key="1">
    <citation type="submission" date="2024-01" db="EMBL/GenBank/DDBJ databases">
        <title>The genomes of 5 underutilized Papilionoideae crops provide insights into root nodulation and disease resistanc.</title>
        <authorList>
            <person name="Jiang F."/>
        </authorList>
    </citation>
    <scope>NUCLEOTIDE SEQUENCE [LARGE SCALE GENOMIC DNA]</scope>
    <source>
        <strain evidence="1">DUOXIRENSHENG_FW03</strain>
        <tissue evidence="1">Leaves</tissue>
    </source>
</reference>
<gene>
    <name evidence="1" type="ORF">VNO78_17913</name>
</gene>
<organism evidence="1 2">
    <name type="scientific">Psophocarpus tetragonolobus</name>
    <name type="common">Winged bean</name>
    <name type="synonym">Dolichos tetragonolobus</name>
    <dbReference type="NCBI Taxonomy" id="3891"/>
    <lineage>
        <taxon>Eukaryota</taxon>
        <taxon>Viridiplantae</taxon>
        <taxon>Streptophyta</taxon>
        <taxon>Embryophyta</taxon>
        <taxon>Tracheophyta</taxon>
        <taxon>Spermatophyta</taxon>
        <taxon>Magnoliopsida</taxon>
        <taxon>eudicotyledons</taxon>
        <taxon>Gunneridae</taxon>
        <taxon>Pentapetalae</taxon>
        <taxon>rosids</taxon>
        <taxon>fabids</taxon>
        <taxon>Fabales</taxon>
        <taxon>Fabaceae</taxon>
        <taxon>Papilionoideae</taxon>
        <taxon>50 kb inversion clade</taxon>
        <taxon>NPAAA clade</taxon>
        <taxon>indigoferoid/millettioid clade</taxon>
        <taxon>Phaseoleae</taxon>
        <taxon>Psophocarpus</taxon>
    </lineage>
</organism>